<evidence type="ECO:0000313" key="1">
    <source>
        <dbReference type="EMBL" id="SNQ60311.1"/>
    </source>
</evidence>
<evidence type="ECO:0000313" key="2">
    <source>
        <dbReference type="Proteomes" id="UP000218615"/>
    </source>
</evidence>
<protein>
    <submittedName>
        <fullName evidence="1">Uncharacterized protein</fullName>
    </submittedName>
</protein>
<dbReference type="AlphaFoldDB" id="A0A284VM04"/>
<dbReference type="EMBL" id="FZMP01000084">
    <property type="protein sequence ID" value="SNQ60311.1"/>
    <property type="molecule type" value="Genomic_DNA"/>
</dbReference>
<sequence>MTKKDPYIALICTHCEFFKEDDIDLECAAFKVLKSMLQRGVITPEEIKDVLG</sequence>
<keyword evidence="2" id="KW-1185">Reference proteome</keyword>
<gene>
    <name evidence="1" type="ORF">MNV_1740056</name>
</gene>
<name>A0A284VM04_9EURY</name>
<accession>A0A284VM04</accession>
<dbReference type="OrthoDB" id="144450at2157"/>
<dbReference type="RefSeq" id="WP_179293839.1">
    <property type="nucleotide sequence ID" value="NZ_FZMP01000084.1"/>
</dbReference>
<organism evidence="1 2">
    <name type="scientific">Candidatus Methanoperedens nitratireducens</name>
    <dbReference type="NCBI Taxonomy" id="1392998"/>
    <lineage>
        <taxon>Archaea</taxon>
        <taxon>Methanobacteriati</taxon>
        <taxon>Methanobacteriota</taxon>
        <taxon>Stenosarchaea group</taxon>
        <taxon>Methanomicrobia</taxon>
        <taxon>Methanosarcinales</taxon>
        <taxon>ANME-2 cluster</taxon>
        <taxon>Candidatus Methanoperedentaceae</taxon>
        <taxon>Candidatus Methanoperedens</taxon>
    </lineage>
</organism>
<proteinExistence type="predicted"/>
<reference evidence="2" key="1">
    <citation type="submission" date="2017-06" db="EMBL/GenBank/DDBJ databases">
        <authorList>
            <person name="Cremers G."/>
        </authorList>
    </citation>
    <scope>NUCLEOTIDE SEQUENCE [LARGE SCALE GENOMIC DNA]</scope>
</reference>
<dbReference type="Proteomes" id="UP000218615">
    <property type="component" value="Unassembled WGS sequence"/>
</dbReference>